<accession>A0A812KDP5</accession>
<organism evidence="1 2">
    <name type="scientific">Symbiodinium necroappetens</name>
    <dbReference type="NCBI Taxonomy" id="1628268"/>
    <lineage>
        <taxon>Eukaryota</taxon>
        <taxon>Sar</taxon>
        <taxon>Alveolata</taxon>
        <taxon>Dinophyceae</taxon>
        <taxon>Suessiales</taxon>
        <taxon>Symbiodiniaceae</taxon>
        <taxon>Symbiodinium</taxon>
    </lineage>
</organism>
<evidence type="ECO:0000313" key="1">
    <source>
        <dbReference type="EMBL" id="CAE7222111.1"/>
    </source>
</evidence>
<comment type="caution">
    <text evidence="1">The sequence shown here is derived from an EMBL/GenBank/DDBJ whole genome shotgun (WGS) entry which is preliminary data.</text>
</comment>
<dbReference type="OrthoDB" id="454281at2759"/>
<keyword evidence="2" id="KW-1185">Reference proteome</keyword>
<dbReference type="AlphaFoldDB" id="A0A812KDP5"/>
<protein>
    <submittedName>
        <fullName evidence="1">SGS1 protein</fullName>
    </submittedName>
</protein>
<name>A0A812KDP5_9DINO</name>
<evidence type="ECO:0000313" key="2">
    <source>
        <dbReference type="Proteomes" id="UP000601435"/>
    </source>
</evidence>
<reference evidence="1" key="1">
    <citation type="submission" date="2021-02" db="EMBL/GenBank/DDBJ databases">
        <authorList>
            <person name="Dougan E. K."/>
            <person name="Rhodes N."/>
            <person name="Thang M."/>
            <person name="Chan C."/>
        </authorList>
    </citation>
    <scope>NUCLEOTIDE SEQUENCE</scope>
</reference>
<gene>
    <name evidence="1" type="primary">SGS1</name>
    <name evidence="1" type="ORF">SNEC2469_LOCUS2895</name>
</gene>
<dbReference type="Proteomes" id="UP000601435">
    <property type="component" value="Unassembled WGS sequence"/>
</dbReference>
<proteinExistence type="predicted"/>
<dbReference type="EMBL" id="CAJNJA010007238">
    <property type="protein sequence ID" value="CAE7222111.1"/>
    <property type="molecule type" value="Genomic_DNA"/>
</dbReference>
<sequence length="131" mass="14597">MVQTRFDKENTACDDCIITGTCLFVWIVDIARCFIDIPREIDLLADCVVLSVTGCMHAQQQIEIDDIKKNGYQGMPPLIMNSLPPAQQMMFQKVGISGASGGMHPAMVGAPQPQYMDQYPQYPQCQPQLSR</sequence>